<reference evidence="11 12" key="1">
    <citation type="submission" date="2017-02" db="EMBL/GenBank/DDBJ databases">
        <title>Genome sequence of the nitrite-oxidizing bacterium Nitrobacter vulgaris strain Ab1.</title>
        <authorList>
            <person name="Mellbye B.L."/>
            <person name="Davis E.W."/>
            <person name="Spieck E."/>
            <person name="Chang J.H."/>
            <person name="Bottomley P.J."/>
            <person name="Sayavedra-Soto L.A."/>
        </authorList>
    </citation>
    <scope>NUCLEOTIDE SEQUENCE [LARGE SCALE GENOMIC DNA]</scope>
    <source>
        <strain evidence="11 12">Ab1</strain>
    </source>
</reference>
<evidence type="ECO:0000256" key="3">
    <source>
        <dbReference type="ARBA" id="ARBA00022452"/>
    </source>
</evidence>
<keyword evidence="7 10" id="KW-0626">Porin</keyword>
<feature type="chain" id="PRO_5011816743" description="Porin" evidence="10">
    <location>
        <begin position="24"/>
        <end position="516"/>
    </location>
</feature>
<evidence type="ECO:0000313" key="11">
    <source>
        <dbReference type="EMBL" id="OPH83121.1"/>
    </source>
</evidence>
<dbReference type="RefSeq" id="WP_079446717.1">
    <property type="nucleotide sequence ID" value="NZ_JAVDPZ010000001.1"/>
</dbReference>
<evidence type="ECO:0000256" key="9">
    <source>
        <dbReference type="ARBA" id="ARBA00023237"/>
    </source>
</evidence>
<keyword evidence="6 10" id="KW-0406">Ion transport</keyword>
<dbReference type="GO" id="GO:0015288">
    <property type="term" value="F:porin activity"/>
    <property type="evidence" value="ECO:0007669"/>
    <property type="project" value="UniProtKB-KW"/>
</dbReference>
<keyword evidence="8 10" id="KW-0472">Membrane</keyword>
<keyword evidence="5 10" id="KW-0732">Signal</keyword>
<evidence type="ECO:0000256" key="1">
    <source>
        <dbReference type="ARBA" id="ARBA00009521"/>
    </source>
</evidence>
<dbReference type="AlphaFoldDB" id="A0A1V4HYR6"/>
<dbReference type="GO" id="GO:0046930">
    <property type="term" value="C:pore complex"/>
    <property type="evidence" value="ECO:0007669"/>
    <property type="project" value="UniProtKB-KW"/>
</dbReference>
<keyword evidence="4 10" id="KW-0812">Transmembrane</keyword>
<evidence type="ECO:0000256" key="8">
    <source>
        <dbReference type="ARBA" id="ARBA00023136"/>
    </source>
</evidence>
<dbReference type="Pfam" id="PF02530">
    <property type="entry name" value="Porin_2"/>
    <property type="match status" value="1"/>
</dbReference>
<comment type="domain">
    <text evidence="10">Consists of 16-stranded beta-barrel sheets, with large surface-exposed loops, that form a transmembrane pore at the center of each barrel. The pore is partially ocluded by a peptide loop that folds into the pore lumen.</text>
</comment>
<evidence type="ECO:0000256" key="7">
    <source>
        <dbReference type="ARBA" id="ARBA00023114"/>
    </source>
</evidence>
<evidence type="ECO:0000256" key="4">
    <source>
        <dbReference type="ARBA" id="ARBA00022692"/>
    </source>
</evidence>
<dbReference type="InterPro" id="IPR003684">
    <property type="entry name" value="Porin_alphabac"/>
</dbReference>
<evidence type="ECO:0000256" key="2">
    <source>
        <dbReference type="ARBA" id="ARBA00022448"/>
    </source>
</evidence>
<dbReference type="GO" id="GO:0006811">
    <property type="term" value="P:monoatomic ion transport"/>
    <property type="evidence" value="ECO:0007669"/>
    <property type="project" value="UniProtKB-KW"/>
</dbReference>
<feature type="signal peptide" evidence="10">
    <location>
        <begin position="1"/>
        <end position="23"/>
    </location>
</feature>
<keyword evidence="12" id="KW-1185">Reference proteome</keyword>
<keyword evidence="3 10" id="KW-1134">Transmembrane beta strand</keyword>
<dbReference type="STRING" id="29421.B2M20_09070"/>
<accession>A0A1V4HYR6</accession>
<evidence type="ECO:0000256" key="10">
    <source>
        <dbReference type="RuleBase" id="RU364005"/>
    </source>
</evidence>
<dbReference type="Proteomes" id="UP000189940">
    <property type="component" value="Unassembled WGS sequence"/>
</dbReference>
<organism evidence="11 12">
    <name type="scientific">Nitrobacter vulgaris</name>
    <dbReference type="NCBI Taxonomy" id="29421"/>
    <lineage>
        <taxon>Bacteria</taxon>
        <taxon>Pseudomonadati</taxon>
        <taxon>Pseudomonadota</taxon>
        <taxon>Alphaproteobacteria</taxon>
        <taxon>Hyphomicrobiales</taxon>
        <taxon>Nitrobacteraceae</taxon>
        <taxon>Nitrobacter</taxon>
    </lineage>
</organism>
<evidence type="ECO:0000313" key="12">
    <source>
        <dbReference type="Proteomes" id="UP000189940"/>
    </source>
</evidence>
<protein>
    <recommendedName>
        <fullName evidence="10">Porin</fullName>
    </recommendedName>
</protein>
<evidence type="ECO:0000256" key="6">
    <source>
        <dbReference type="ARBA" id="ARBA00023065"/>
    </source>
</evidence>
<dbReference type="GO" id="GO:0009279">
    <property type="term" value="C:cell outer membrane"/>
    <property type="evidence" value="ECO:0007669"/>
    <property type="project" value="UniProtKB-SubCell"/>
</dbReference>
<keyword evidence="9 10" id="KW-0998">Cell outer membrane</keyword>
<keyword evidence="2 10" id="KW-0813">Transport</keyword>
<comment type="function">
    <text evidence="10">Forms passive diffusion pores that allow small molecular weight hydrophilic materials across the outer membrane.</text>
</comment>
<dbReference type="EMBL" id="MWPQ01000039">
    <property type="protein sequence ID" value="OPH83121.1"/>
    <property type="molecule type" value="Genomic_DNA"/>
</dbReference>
<proteinExistence type="inferred from homology"/>
<comment type="caution">
    <text evidence="11">The sequence shown here is derived from an EMBL/GenBank/DDBJ whole genome shotgun (WGS) entry which is preliminary data.</text>
</comment>
<gene>
    <name evidence="11" type="ORF">B2M20_09070</name>
</gene>
<evidence type="ECO:0000256" key="5">
    <source>
        <dbReference type="ARBA" id="ARBA00022729"/>
    </source>
</evidence>
<dbReference type="OrthoDB" id="7801681at2"/>
<name>A0A1V4HYR6_NITVU</name>
<sequence>MNLMKSLYLGSAAGLVVMSGAHAADLPLKAKAVEYVKVCSLYGAGFYYIPGTDTCIKLGGYMRADLGVNTNTIFQGNTGLQAGAQNRSSNAFTWRARSDLTIDTRTATEYGVVRTFFEGVFTWTSGGYQGVRVGGSAYDGNPNGGVLGGQLGVFHAFIQFAGFTIGKAASQFSAPWGQYPGNVYDGLVGGGGALTGVNQFTYTTEFGNGVSASIGVQDPSAYYQPGIQNLGIAPPGNAILDVQPPFFGPVPYGTPQLGYGLSAYGGTTFPDIVGQLRVDQAWGMFQASLAGHHNNPAYYTGVETGGGPGGKWGWAGQGALTIKNIPTGPGDVINVSGVYTNGATRYNIQDMTALAGANLIYGGGGGISSVGFGFAPDSVYAPNGQLQLVSTWGMRGAFTHNWSPHWSSSVFGAYAAVSFTGEAKSYMCGVSIPRALGAGFTSCNPDFNIAQVGANLRWTPVKNLTFTTEGVYSMLDQKHAGVANLPNNYAVYKATGNYQLKDQDIWTVMFRAQRTW</sequence>
<comment type="subcellular location">
    <subcellularLocation>
        <location evidence="10">Cell outer membrane</location>
        <topology evidence="10">Multi-pass membrane protein</topology>
    </subcellularLocation>
</comment>
<comment type="similarity">
    <text evidence="1 10">Belongs to the alphaproteobacteria porin family.</text>
</comment>